<evidence type="ECO:0000256" key="6">
    <source>
        <dbReference type="ARBA" id="ARBA00022679"/>
    </source>
</evidence>
<dbReference type="InterPro" id="IPR036097">
    <property type="entry name" value="HisK_dim/P_sf"/>
</dbReference>
<comment type="subcellular location">
    <subcellularLocation>
        <location evidence="2">Cell membrane</location>
        <topology evidence="2">Multi-pass membrane protein</topology>
    </subcellularLocation>
</comment>
<dbReference type="PANTHER" id="PTHR43304:SF1">
    <property type="entry name" value="PAC DOMAIN-CONTAINING PROTEIN"/>
    <property type="match status" value="1"/>
</dbReference>
<dbReference type="NCBIfam" id="TIGR00229">
    <property type="entry name" value="sensory_box"/>
    <property type="match status" value="2"/>
</dbReference>
<evidence type="ECO:0000256" key="8">
    <source>
        <dbReference type="ARBA" id="ARBA00022777"/>
    </source>
</evidence>
<dbReference type="Gene3D" id="3.30.565.10">
    <property type="entry name" value="Histidine kinase-like ATPase, C-terminal domain"/>
    <property type="match status" value="1"/>
</dbReference>
<dbReference type="RefSeq" id="WP_120239817.1">
    <property type="nucleotide sequence ID" value="NZ_RAPQ01000009.1"/>
</dbReference>
<dbReference type="Pfam" id="PF08448">
    <property type="entry name" value="PAS_4"/>
    <property type="match status" value="1"/>
</dbReference>
<dbReference type="InterPro" id="IPR013656">
    <property type="entry name" value="PAS_4"/>
</dbReference>
<dbReference type="PROSITE" id="PS50112">
    <property type="entry name" value="PAS"/>
    <property type="match status" value="2"/>
</dbReference>
<keyword evidence="16" id="KW-1185">Reference proteome</keyword>
<dbReference type="Pfam" id="PF08269">
    <property type="entry name" value="dCache_2"/>
    <property type="match status" value="1"/>
</dbReference>
<feature type="transmembrane region" description="Helical" evidence="11">
    <location>
        <begin position="345"/>
        <end position="366"/>
    </location>
</feature>
<keyword evidence="10 11" id="KW-0472">Membrane</keyword>
<evidence type="ECO:0000259" key="14">
    <source>
        <dbReference type="PROSITE" id="PS50113"/>
    </source>
</evidence>
<evidence type="ECO:0000256" key="3">
    <source>
        <dbReference type="ARBA" id="ARBA00012438"/>
    </source>
</evidence>
<dbReference type="InterPro" id="IPR035965">
    <property type="entry name" value="PAS-like_dom_sf"/>
</dbReference>
<evidence type="ECO:0000313" key="16">
    <source>
        <dbReference type="Proteomes" id="UP000284531"/>
    </source>
</evidence>
<feature type="transmembrane region" description="Helical" evidence="11">
    <location>
        <begin position="15"/>
        <end position="37"/>
    </location>
</feature>
<dbReference type="CDD" id="cd00130">
    <property type="entry name" value="PAS"/>
    <property type="match status" value="1"/>
</dbReference>
<dbReference type="PRINTS" id="PR00344">
    <property type="entry name" value="BCTRLSENSOR"/>
</dbReference>
<dbReference type="Gene3D" id="3.30.450.20">
    <property type="entry name" value="PAS domain"/>
    <property type="match status" value="4"/>
</dbReference>
<dbReference type="InterPro" id="IPR004010">
    <property type="entry name" value="Double_Cache_2"/>
</dbReference>
<protein>
    <recommendedName>
        <fullName evidence="3">histidine kinase</fullName>
        <ecNumber evidence="3">2.7.13.3</ecNumber>
    </recommendedName>
</protein>
<dbReference type="OrthoDB" id="9806995at2"/>
<dbReference type="SUPFAM" id="SSF55874">
    <property type="entry name" value="ATPase domain of HSP90 chaperone/DNA topoisomerase II/histidine kinase"/>
    <property type="match status" value="1"/>
</dbReference>
<comment type="catalytic activity">
    <reaction evidence="1">
        <text>ATP + protein L-histidine = ADP + protein N-phospho-L-histidine.</text>
        <dbReference type="EC" id="2.7.13.3"/>
    </reaction>
</comment>
<accession>A0A419X2I1</accession>
<organism evidence="15 16">
    <name type="scientific">Marinifilum flexuosum</name>
    <dbReference type="NCBI Taxonomy" id="1117708"/>
    <lineage>
        <taxon>Bacteria</taxon>
        <taxon>Pseudomonadati</taxon>
        <taxon>Bacteroidota</taxon>
        <taxon>Bacteroidia</taxon>
        <taxon>Marinilabiliales</taxon>
        <taxon>Marinifilaceae</taxon>
    </lineage>
</organism>
<evidence type="ECO:0000259" key="12">
    <source>
        <dbReference type="PROSITE" id="PS50109"/>
    </source>
</evidence>
<keyword evidence="5" id="KW-0597">Phosphoprotein</keyword>
<evidence type="ECO:0000256" key="2">
    <source>
        <dbReference type="ARBA" id="ARBA00004651"/>
    </source>
</evidence>
<dbReference type="CDD" id="cd00082">
    <property type="entry name" value="HisKA"/>
    <property type="match status" value="1"/>
</dbReference>
<keyword evidence="4" id="KW-1003">Cell membrane</keyword>
<evidence type="ECO:0000256" key="5">
    <source>
        <dbReference type="ARBA" id="ARBA00022553"/>
    </source>
</evidence>
<dbReference type="InterPro" id="IPR036890">
    <property type="entry name" value="HATPase_C_sf"/>
</dbReference>
<dbReference type="SUPFAM" id="SSF55785">
    <property type="entry name" value="PYP-like sensor domain (PAS domain)"/>
    <property type="match status" value="2"/>
</dbReference>
<evidence type="ECO:0000259" key="13">
    <source>
        <dbReference type="PROSITE" id="PS50112"/>
    </source>
</evidence>
<dbReference type="InterPro" id="IPR004358">
    <property type="entry name" value="Sig_transdc_His_kin-like_C"/>
</dbReference>
<dbReference type="Proteomes" id="UP000284531">
    <property type="component" value="Unassembled WGS sequence"/>
</dbReference>
<name>A0A419X2I1_9BACT</name>
<reference evidence="15 16" key="1">
    <citation type="submission" date="2018-09" db="EMBL/GenBank/DDBJ databases">
        <title>Genomic Encyclopedia of Archaeal and Bacterial Type Strains, Phase II (KMG-II): from individual species to whole genera.</title>
        <authorList>
            <person name="Goeker M."/>
        </authorList>
    </citation>
    <scope>NUCLEOTIDE SEQUENCE [LARGE SCALE GENOMIC DNA]</scope>
    <source>
        <strain evidence="15 16">DSM 21950</strain>
    </source>
</reference>
<feature type="domain" description="Histidine kinase" evidence="12">
    <location>
        <begin position="689"/>
        <end position="907"/>
    </location>
</feature>
<evidence type="ECO:0000256" key="11">
    <source>
        <dbReference type="SAM" id="Phobius"/>
    </source>
</evidence>
<dbReference type="InterPro" id="IPR005467">
    <property type="entry name" value="His_kinase_dom"/>
</dbReference>
<dbReference type="InterPro" id="IPR000700">
    <property type="entry name" value="PAS-assoc_C"/>
</dbReference>
<evidence type="ECO:0000256" key="9">
    <source>
        <dbReference type="ARBA" id="ARBA00022989"/>
    </source>
</evidence>
<proteinExistence type="predicted"/>
<dbReference type="SMART" id="SM01049">
    <property type="entry name" value="Cache_2"/>
    <property type="match status" value="1"/>
</dbReference>
<dbReference type="PANTHER" id="PTHR43304">
    <property type="entry name" value="PHYTOCHROME-LIKE PROTEIN CPH1"/>
    <property type="match status" value="1"/>
</dbReference>
<dbReference type="SMART" id="SM00091">
    <property type="entry name" value="PAS"/>
    <property type="match status" value="2"/>
</dbReference>
<dbReference type="CDD" id="cd00075">
    <property type="entry name" value="HATPase"/>
    <property type="match status" value="1"/>
</dbReference>
<evidence type="ECO:0000256" key="4">
    <source>
        <dbReference type="ARBA" id="ARBA00022475"/>
    </source>
</evidence>
<dbReference type="InterPro" id="IPR003661">
    <property type="entry name" value="HisK_dim/P_dom"/>
</dbReference>
<dbReference type="InterPro" id="IPR052162">
    <property type="entry name" value="Sensor_kinase/Photoreceptor"/>
</dbReference>
<dbReference type="EC" id="2.7.13.3" evidence="3"/>
<dbReference type="Pfam" id="PF13426">
    <property type="entry name" value="PAS_9"/>
    <property type="match status" value="1"/>
</dbReference>
<keyword evidence="6" id="KW-0808">Transferase</keyword>
<dbReference type="AlphaFoldDB" id="A0A419X2I1"/>
<dbReference type="InterPro" id="IPR003594">
    <property type="entry name" value="HATPase_dom"/>
</dbReference>
<dbReference type="InterPro" id="IPR033480">
    <property type="entry name" value="sCache_2"/>
</dbReference>
<dbReference type="PROSITE" id="PS50113">
    <property type="entry name" value="PAC"/>
    <property type="match status" value="1"/>
</dbReference>
<dbReference type="EMBL" id="RAPQ01000009">
    <property type="protein sequence ID" value="RKE01944.1"/>
    <property type="molecule type" value="Genomic_DNA"/>
</dbReference>
<evidence type="ECO:0000256" key="7">
    <source>
        <dbReference type="ARBA" id="ARBA00022692"/>
    </source>
</evidence>
<evidence type="ECO:0000256" key="1">
    <source>
        <dbReference type="ARBA" id="ARBA00000085"/>
    </source>
</evidence>
<gene>
    <name evidence="15" type="ORF">BXY64_2019</name>
</gene>
<dbReference type="GO" id="GO:0000155">
    <property type="term" value="F:phosphorelay sensor kinase activity"/>
    <property type="evidence" value="ECO:0007669"/>
    <property type="project" value="InterPro"/>
</dbReference>
<dbReference type="SUPFAM" id="SSF47384">
    <property type="entry name" value="Homodimeric domain of signal transducing histidine kinase"/>
    <property type="match status" value="1"/>
</dbReference>
<evidence type="ECO:0000313" key="15">
    <source>
        <dbReference type="EMBL" id="RKE01944.1"/>
    </source>
</evidence>
<sequence>MSKKSINSILKRSTLIIISTILFSFISIIIVTEYYLFQKNYEDEKQLIEDEKKLFLKSAVKNVKAYLDHEETSSENKMKLKLQNAVNNAINQANSIYTQNKGRKTNTEIKALIKSALSGIRHFDNRGYIYIIDLQGNLIMYPFCTSAEGSNILGVESPSGESIISEQIKAIKNKEETFHTYLWHKPWLKDSILYPKTSFVKRFKQFDWLIGCGEYIDDHNIATKEHAINYLKSSYSPKDWNLFINHYDGTSIIINSDKYKAGVNIKDISSDNGLKIFKEELKIAQSGNADYLYYNWPINETEFTAKLACIDGFEKWQWMIGASSSLKQFNDIELQRMQSFYQMSWLRIILLIILSIPLMFIILGQFRRTTGKFKSELSMLFNQIESAVFKDKKITNTEFQTKEFHQLSDNINKLLNQHFKNINALKESEEKFRILVEYAPLTILGLDNNGTIQIWNKQCESFFDLSKKEVMNQKVPIDKVFTGDQKERVQNKILENDPEFKLFPINLKNGKLAYQYWASFRVSEDLLIWVGSDVTELKNTEKELKKSRNFLDTLLESIPSPIFYKNTDGIYLGGNRAFFNLIEMDPEEVIGKGVFDLYTEDLANVYHEKNLEVFKGNYQQYDLEYHKEGQNLRNFTCYNALFKNQDEQVEGLIGVLLDITDRIKFETELQNKQEELKALNATKDKFFSIIAHDLINPFNVMLNSGEMLAESVNENDMQGVQEMIELLNPAIKNAYDLLLNLLEWSRAQTGTIKFLPQKTNICDDLQSAIKLMSGMAKAKNINLIFEKTENPEVCLDVNMLQTITRNLISNAIKFTPEGGQIKVYTNSYTDYLQLCISDNGIGMDNATKDNLFKIDKSTSKKGTNDEPGTGLGLLLVSDFVKKHGGKITVISELGKGTDVSVWFPTKQ</sequence>
<dbReference type="Pfam" id="PF02518">
    <property type="entry name" value="HATPase_c"/>
    <property type="match status" value="1"/>
</dbReference>
<feature type="domain" description="PAS" evidence="13">
    <location>
        <begin position="547"/>
        <end position="620"/>
    </location>
</feature>
<feature type="domain" description="PAC" evidence="14">
    <location>
        <begin position="617"/>
        <end position="671"/>
    </location>
</feature>
<evidence type="ECO:0000256" key="10">
    <source>
        <dbReference type="ARBA" id="ARBA00023136"/>
    </source>
</evidence>
<comment type="caution">
    <text evidence="15">The sequence shown here is derived from an EMBL/GenBank/DDBJ whole genome shotgun (WGS) entry which is preliminary data.</text>
</comment>
<dbReference type="Gene3D" id="1.10.287.130">
    <property type="match status" value="1"/>
</dbReference>
<dbReference type="PROSITE" id="PS50109">
    <property type="entry name" value="HIS_KIN"/>
    <property type="match status" value="1"/>
</dbReference>
<dbReference type="SMART" id="SM00387">
    <property type="entry name" value="HATPase_c"/>
    <property type="match status" value="1"/>
</dbReference>
<feature type="domain" description="PAS" evidence="13">
    <location>
        <begin position="428"/>
        <end position="493"/>
    </location>
</feature>
<keyword evidence="9 11" id="KW-1133">Transmembrane helix</keyword>
<keyword evidence="8" id="KW-0418">Kinase</keyword>
<keyword evidence="7 11" id="KW-0812">Transmembrane</keyword>
<dbReference type="GO" id="GO:0005886">
    <property type="term" value="C:plasma membrane"/>
    <property type="evidence" value="ECO:0007669"/>
    <property type="project" value="UniProtKB-SubCell"/>
</dbReference>
<dbReference type="InterPro" id="IPR000014">
    <property type="entry name" value="PAS"/>
</dbReference>